<dbReference type="Pfam" id="PF19781">
    <property type="entry name" value="DUF6266"/>
    <property type="match status" value="1"/>
</dbReference>
<dbReference type="Proteomes" id="UP000614460">
    <property type="component" value="Unassembled WGS sequence"/>
</dbReference>
<keyword evidence="2" id="KW-1185">Reference proteome</keyword>
<evidence type="ECO:0000313" key="2">
    <source>
        <dbReference type="Proteomes" id="UP000614460"/>
    </source>
</evidence>
<reference evidence="1" key="1">
    <citation type="journal article" date="2014" name="Int. J. Syst. Evol. Microbiol.">
        <title>Complete genome sequence of Corynebacterium casei LMG S-19264T (=DSM 44701T), isolated from a smear-ripened cheese.</title>
        <authorList>
            <consortium name="US DOE Joint Genome Institute (JGI-PGF)"/>
            <person name="Walter F."/>
            <person name="Albersmeier A."/>
            <person name="Kalinowski J."/>
            <person name="Ruckert C."/>
        </authorList>
    </citation>
    <scope>NUCLEOTIDE SEQUENCE</scope>
    <source>
        <strain evidence="1">CGMCC 1.15966</strain>
    </source>
</reference>
<gene>
    <name evidence="1" type="ORF">GCM10011516_35840</name>
</gene>
<proteinExistence type="predicted"/>
<organism evidence="1 2">
    <name type="scientific">Sphingobacterium cellulitidis</name>
    <dbReference type="NCBI Taxonomy" id="1768011"/>
    <lineage>
        <taxon>Bacteria</taxon>
        <taxon>Pseudomonadati</taxon>
        <taxon>Bacteroidota</taxon>
        <taxon>Sphingobacteriia</taxon>
        <taxon>Sphingobacteriales</taxon>
        <taxon>Sphingobacteriaceae</taxon>
        <taxon>Sphingobacterium</taxon>
    </lineage>
</organism>
<name>A0A8H9G4P1_9SPHI</name>
<sequence length="211" mass="24123">MAIISNGILGTFSGKVGSVIGSSWKGIDYIRSVPKKVKRIATPNMLNQQAKFKLVVDFLNPLRKFLTESNQGKNLRKMTLMNLMTRKLLKEAVKGDLPSISLDYSKIELSQGEVNGLFDLRVDVKEKDVLFNWKAHPKDKTENPEDKVVLVVYNAMTQKFQFIQIGRRVDQSHTYKLNENVKGEKIVMWIFSMNTEKEIYSNSKFIGEFVA</sequence>
<comment type="caution">
    <text evidence="1">The sequence shown here is derived from an EMBL/GenBank/DDBJ whole genome shotgun (WGS) entry which is preliminary data.</text>
</comment>
<accession>A0A8H9G4P1</accession>
<dbReference type="RefSeq" id="WP_094258787.1">
    <property type="nucleotide sequence ID" value="NZ_BMKM01000017.1"/>
</dbReference>
<reference evidence="1" key="2">
    <citation type="submission" date="2020-09" db="EMBL/GenBank/DDBJ databases">
        <authorList>
            <person name="Sun Q."/>
            <person name="Zhou Y."/>
        </authorList>
    </citation>
    <scope>NUCLEOTIDE SEQUENCE</scope>
    <source>
        <strain evidence="1">CGMCC 1.15966</strain>
    </source>
</reference>
<dbReference type="AlphaFoldDB" id="A0A8H9G4P1"/>
<evidence type="ECO:0000313" key="1">
    <source>
        <dbReference type="EMBL" id="GGE35078.1"/>
    </source>
</evidence>
<dbReference type="InterPro" id="IPR046233">
    <property type="entry name" value="DUF6266"/>
</dbReference>
<dbReference type="EMBL" id="BMKM01000017">
    <property type="protein sequence ID" value="GGE35078.1"/>
    <property type="molecule type" value="Genomic_DNA"/>
</dbReference>
<protein>
    <submittedName>
        <fullName evidence="1">Uncharacterized protein</fullName>
    </submittedName>
</protein>